<gene>
    <name evidence="1" type="ORF">HNQ88_002735</name>
</gene>
<proteinExistence type="predicted"/>
<sequence>MHIAEKKKSENISEYIIFLYKTEDLIRAFDLNKNEISEYVVKHFPVPEDEKEYQRNWYMEFCDTMIDQGLQEKGHIEEAEKLVQSLMEIHLQLLGTDKKYQDVFMYARPFIQKNIEFSNQQINNPIQICLNGVYGYLISQINGRNINNEQKEMLESFGLVLSYLSHEYKQHNQ</sequence>
<reference evidence="1" key="1">
    <citation type="submission" date="2023-07" db="EMBL/GenBank/DDBJ databases">
        <title>Genomic Encyclopedia of Type Strains, Phase IV (KMG-IV): sequencing the most valuable type-strain genomes for metagenomic binning, comparative biology and taxonomic classification.</title>
        <authorList>
            <person name="Goeker M."/>
        </authorList>
    </citation>
    <scope>NUCLEOTIDE SEQUENCE</scope>
    <source>
        <strain evidence="1">DSM 26174</strain>
    </source>
</reference>
<keyword evidence="2" id="KW-1185">Reference proteome</keyword>
<dbReference type="AlphaFoldDB" id="A0AAE3XMJ0"/>
<dbReference type="Pfam" id="PF16271">
    <property type="entry name" value="DUF4924"/>
    <property type="match status" value="1"/>
</dbReference>
<evidence type="ECO:0000313" key="2">
    <source>
        <dbReference type="Proteomes" id="UP001185092"/>
    </source>
</evidence>
<dbReference type="Proteomes" id="UP001185092">
    <property type="component" value="Unassembled WGS sequence"/>
</dbReference>
<dbReference type="RefSeq" id="WP_309939431.1">
    <property type="nucleotide sequence ID" value="NZ_AP025305.1"/>
</dbReference>
<comment type="caution">
    <text evidence="1">The sequence shown here is derived from an EMBL/GenBank/DDBJ whole genome shotgun (WGS) entry which is preliminary data.</text>
</comment>
<dbReference type="InterPro" id="IPR032574">
    <property type="entry name" value="DUF4924"/>
</dbReference>
<accession>A0AAE3XMJ0</accession>
<organism evidence="1 2">
    <name type="scientific">Aureibacter tunicatorum</name>
    <dbReference type="NCBI Taxonomy" id="866807"/>
    <lineage>
        <taxon>Bacteria</taxon>
        <taxon>Pseudomonadati</taxon>
        <taxon>Bacteroidota</taxon>
        <taxon>Cytophagia</taxon>
        <taxon>Cytophagales</taxon>
        <taxon>Persicobacteraceae</taxon>
        <taxon>Aureibacter</taxon>
    </lineage>
</organism>
<evidence type="ECO:0000313" key="1">
    <source>
        <dbReference type="EMBL" id="MDR6239687.1"/>
    </source>
</evidence>
<name>A0AAE3XMJ0_9BACT</name>
<protein>
    <recommendedName>
        <fullName evidence="3">DUF4924 domain-containing protein</fullName>
    </recommendedName>
</protein>
<dbReference type="EMBL" id="JAVDQD010000003">
    <property type="protein sequence ID" value="MDR6239687.1"/>
    <property type="molecule type" value="Genomic_DNA"/>
</dbReference>
<evidence type="ECO:0008006" key="3">
    <source>
        <dbReference type="Google" id="ProtNLM"/>
    </source>
</evidence>